<reference evidence="1" key="1">
    <citation type="journal article" date="2021" name="Proc. Natl. Acad. Sci. U.S.A.">
        <title>A Catalog of Tens of Thousands of Viruses from Human Metagenomes Reveals Hidden Associations with Chronic Diseases.</title>
        <authorList>
            <person name="Tisza M.J."/>
            <person name="Buck C.B."/>
        </authorList>
    </citation>
    <scope>NUCLEOTIDE SEQUENCE</scope>
    <source>
        <strain evidence="1">Ct35n35</strain>
    </source>
</reference>
<name>A0A8S5LCN8_9CAUD</name>
<sequence length="32" mass="3774">MCIRYFVSFSGAKLLIFFNTANKLLIFFNIKI</sequence>
<protein>
    <submittedName>
        <fullName evidence="1">Uncharacterized protein</fullName>
    </submittedName>
</protein>
<dbReference type="EMBL" id="BK014683">
    <property type="protein sequence ID" value="DAD67712.1"/>
    <property type="molecule type" value="Genomic_DNA"/>
</dbReference>
<organism evidence="1">
    <name type="scientific">Myoviridae sp. ct35n35</name>
    <dbReference type="NCBI Taxonomy" id="2823534"/>
    <lineage>
        <taxon>Viruses</taxon>
        <taxon>Duplodnaviria</taxon>
        <taxon>Heunggongvirae</taxon>
        <taxon>Uroviricota</taxon>
        <taxon>Caudoviricetes</taxon>
    </lineage>
</organism>
<accession>A0A8S5LCN8</accession>
<proteinExistence type="predicted"/>
<evidence type="ECO:0000313" key="1">
    <source>
        <dbReference type="EMBL" id="DAD67712.1"/>
    </source>
</evidence>